<dbReference type="GO" id="GO:0005096">
    <property type="term" value="F:GTPase activator activity"/>
    <property type="evidence" value="ECO:0007669"/>
    <property type="project" value="InterPro"/>
</dbReference>
<dbReference type="Proteomes" id="UP000236333">
    <property type="component" value="Unassembled WGS sequence"/>
</dbReference>
<evidence type="ECO:0000313" key="3">
    <source>
        <dbReference type="EMBL" id="PNH09641.1"/>
    </source>
</evidence>
<dbReference type="Pfam" id="PF12612">
    <property type="entry name" value="TFCD_C"/>
    <property type="match status" value="1"/>
</dbReference>
<dbReference type="PANTHER" id="PTHR12658:SF0">
    <property type="entry name" value="TUBULIN-SPECIFIC CHAPERONE D"/>
    <property type="match status" value="1"/>
</dbReference>
<feature type="domain" description="Tubulin-folding cofactor D C-terminal" evidence="2">
    <location>
        <begin position="262"/>
        <end position="401"/>
    </location>
</feature>
<comment type="caution">
    <text evidence="3">The sequence shown here is derived from an EMBL/GenBank/DDBJ whole genome shotgun (WGS) entry which is preliminary data.</text>
</comment>
<dbReference type="AlphaFoldDB" id="A0A2J8AAT8"/>
<keyword evidence="4" id="KW-1185">Reference proteome</keyword>
<feature type="region of interest" description="Disordered" evidence="1">
    <location>
        <begin position="490"/>
        <end position="514"/>
    </location>
</feature>
<accession>A0A2J8AAT8</accession>
<dbReference type="InterPro" id="IPR016024">
    <property type="entry name" value="ARM-type_fold"/>
</dbReference>
<dbReference type="PANTHER" id="PTHR12658">
    <property type="entry name" value="BETA-TUBULIN COFACTOR D"/>
    <property type="match status" value="1"/>
</dbReference>
<dbReference type="GO" id="GO:0000226">
    <property type="term" value="P:microtubule cytoskeleton organization"/>
    <property type="evidence" value="ECO:0007669"/>
    <property type="project" value="TreeGrafter"/>
</dbReference>
<dbReference type="GO" id="GO:0007021">
    <property type="term" value="P:tubulin complex assembly"/>
    <property type="evidence" value="ECO:0007669"/>
    <property type="project" value="InterPro"/>
</dbReference>
<dbReference type="GO" id="GO:0048487">
    <property type="term" value="F:beta-tubulin binding"/>
    <property type="evidence" value="ECO:0007669"/>
    <property type="project" value="InterPro"/>
</dbReference>
<evidence type="ECO:0000259" key="2">
    <source>
        <dbReference type="Pfam" id="PF12612"/>
    </source>
</evidence>
<dbReference type="InterPro" id="IPR022577">
    <property type="entry name" value="TBCD_C"/>
</dbReference>
<dbReference type="OrthoDB" id="10253476at2759"/>
<dbReference type="SUPFAM" id="SSF48371">
    <property type="entry name" value="ARM repeat"/>
    <property type="match status" value="1"/>
</dbReference>
<dbReference type="GO" id="GO:0007023">
    <property type="term" value="P:post-chaperonin tubulin folding pathway"/>
    <property type="evidence" value="ECO:0007669"/>
    <property type="project" value="InterPro"/>
</dbReference>
<proteinExistence type="predicted"/>
<evidence type="ECO:0000313" key="4">
    <source>
        <dbReference type="Proteomes" id="UP000236333"/>
    </source>
</evidence>
<name>A0A2J8AAT8_9CHLO</name>
<protein>
    <submittedName>
        <fullName evidence="3">Tubulin-specific chaperone D</fullName>
    </submittedName>
</protein>
<reference evidence="3 4" key="1">
    <citation type="journal article" date="2017" name="Mol. Biol. Evol.">
        <title>The 4-celled Tetrabaena socialis nuclear genome reveals the essential components for genetic control of cell number at the origin of multicellularity in the volvocine lineage.</title>
        <authorList>
            <person name="Featherston J."/>
            <person name="Arakaki Y."/>
            <person name="Hanschen E.R."/>
            <person name="Ferris P.J."/>
            <person name="Michod R.E."/>
            <person name="Olson B.J.S.C."/>
            <person name="Nozaki H."/>
            <person name="Durand P.M."/>
        </authorList>
    </citation>
    <scope>NUCLEOTIDE SEQUENCE [LARGE SCALE GENOMIC DNA]</scope>
    <source>
        <strain evidence="3 4">NIES-571</strain>
    </source>
</reference>
<organism evidence="3 4">
    <name type="scientific">Tetrabaena socialis</name>
    <dbReference type="NCBI Taxonomy" id="47790"/>
    <lineage>
        <taxon>Eukaryota</taxon>
        <taxon>Viridiplantae</taxon>
        <taxon>Chlorophyta</taxon>
        <taxon>core chlorophytes</taxon>
        <taxon>Chlorophyceae</taxon>
        <taxon>CS clade</taxon>
        <taxon>Chlamydomonadales</taxon>
        <taxon>Tetrabaenaceae</taxon>
        <taxon>Tetrabaena</taxon>
    </lineage>
</organism>
<dbReference type="Pfam" id="PF23579">
    <property type="entry name" value="ARM_TBCD"/>
    <property type="match status" value="1"/>
</dbReference>
<dbReference type="EMBL" id="PGGS01000083">
    <property type="protein sequence ID" value="PNH09641.1"/>
    <property type="molecule type" value="Genomic_DNA"/>
</dbReference>
<evidence type="ECO:0000256" key="1">
    <source>
        <dbReference type="SAM" id="MobiDB-lite"/>
    </source>
</evidence>
<gene>
    <name evidence="3" type="ORF">TSOC_003721</name>
</gene>
<sequence>MEPVIDEDQSCGPEFFEEAVELDGIVRRVVSSDGKDAYLLYDRYKAILCKYQEQAQLLDAYLESIVVPLANLLRKQAVLQQESGLHRALGTCRLLNVLVVVRGYKTVVRFFPHEAADLERVVDILESVKAQQPKDSEEGLAMWEAQTMLLLWLSILILIPFDLATVDSAALGADSGGAPYTALVGRILALCQDYLHHPGVLPCLRASLEDYTTDNRGDVGSWVREAAMGVMSAAVAALARCLRAAGGGGEAEAELADVMGGVVGLLLRQSVERIARVREAALRHVRTLLADPLLAPHIPAAPAVAAAAEAASAAADAGGAAAPLEALQRVVVRLLAVPPFTGPLLEGLVASIGGVDASLAKVASAALLEAAYLACDPRAAASFRSRYADAYASRLHDPNVAVRRGYSLALGCLPGALLRPMLDEALDALVEGCVPEDSPDERDVESRVACTKALGLLVATLYGGEEEGSAPSAEGAQLLREKPVAVAYLRKRSPRQRQSIAPRNAMGASGRRAG</sequence>
<dbReference type="InterPro" id="IPR033162">
    <property type="entry name" value="TBCD"/>
</dbReference>